<evidence type="ECO:0000313" key="2">
    <source>
        <dbReference type="EMBL" id="KAJ1157817.1"/>
    </source>
</evidence>
<evidence type="ECO:0000313" key="3">
    <source>
        <dbReference type="Proteomes" id="UP001066276"/>
    </source>
</evidence>
<gene>
    <name evidence="2" type="ORF">NDU88_010514</name>
</gene>
<reference evidence="2" key="1">
    <citation type="journal article" date="2022" name="bioRxiv">
        <title>Sequencing and chromosome-scale assembly of the giantPleurodeles waltlgenome.</title>
        <authorList>
            <person name="Brown T."/>
            <person name="Elewa A."/>
            <person name="Iarovenko S."/>
            <person name="Subramanian E."/>
            <person name="Araus A.J."/>
            <person name="Petzold A."/>
            <person name="Susuki M."/>
            <person name="Suzuki K.-i.T."/>
            <person name="Hayashi T."/>
            <person name="Toyoda A."/>
            <person name="Oliveira C."/>
            <person name="Osipova E."/>
            <person name="Leigh N.D."/>
            <person name="Simon A."/>
            <person name="Yun M.H."/>
        </authorList>
    </citation>
    <scope>NUCLEOTIDE SEQUENCE</scope>
    <source>
        <strain evidence="2">20211129_DDA</strain>
        <tissue evidence="2">Liver</tissue>
    </source>
</reference>
<dbReference type="EMBL" id="JANPWB010000009">
    <property type="protein sequence ID" value="KAJ1157817.1"/>
    <property type="molecule type" value="Genomic_DNA"/>
</dbReference>
<proteinExistence type="predicted"/>
<dbReference type="AlphaFoldDB" id="A0AAV7S1G8"/>
<organism evidence="2 3">
    <name type="scientific">Pleurodeles waltl</name>
    <name type="common">Iberian ribbed newt</name>
    <dbReference type="NCBI Taxonomy" id="8319"/>
    <lineage>
        <taxon>Eukaryota</taxon>
        <taxon>Metazoa</taxon>
        <taxon>Chordata</taxon>
        <taxon>Craniata</taxon>
        <taxon>Vertebrata</taxon>
        <taxon>Euteleostomi</taxon>
        <taxon>Amphibia</taxon>
        <taxon>Batrachia</taxon>
        <taxon>Caudata</taxon>
        <taxon>Salamandroidea</taxon>
        <taxon>Salamandridae</taxon>
        <taxon>Pleurodelinae</taxon>
        <taxon>Pleurodeles</taxon>
    </lineage>
</organism>
<protein>
    <submittedName>
        <fullName evidence="2">Uncharacterized protein</fullName>
    </submittedName>
</protein>
<evidence type="ECO:0000256" key="1">
    <source>
        <dbReference type="SAM" id="MobiDB-lite"/>
    </source>
</evidence>
<keyword evidence="3" id="KW-1185">Reference proteome</keyword>
<sequence>MPSWELCAHKEEEAWSGARWSRLEGAESDGHCMIRERQNGERHADQSHNSLLQLYETLEERLRSPRPDRQLRRGTRWQTVPPGRTKPYLETMASERRAVLESLMGDMKKIDKE</sequence>
<feature type="region of interest" description="Disordered" evidence="1">
    <location>
        <begin position="66"/>
        <end position="86"/>
    </location>
</feature>
<name>A0AAV7S1G8_PLEWA</name>
<dbReference type="Proteomes" id="UP001066276">
    <property type="component" value="Chromosome 5"/>
</dbReference>
<accession>A0AAV7S1G8</accession>
<comment type="caution">
    <text evidence="2">The sequence shown here is derived from an EMBL/GenBank/DDBJ whole genome shotgun (WGS) entry which is preliminary data.</text>
</comment>